<keyword evidence="1" id="KW-0547">Nucleotide-binding</keyword>
<dbReference type="EMBL" id="FWXW01000012">
    <property type="protein sequence ID" value="SMC87689.1"/>
    <property type="molecule type" value="Genomic_DNA"/>
</dbReference>
<dbReference type="PANTHER" id="PTHR42961">
    <property type="entry name" value="IRON-SULFUR PROTEIN NUBPL"/>
    <property type="match status" value="1"/>
</dbReference>
<name>A0A1W2CR48_9FIRM</name>
<dbReference type="AlphaFoldDB" id="A0A1W2CR48"/>
<dbReference type="SUPFAM" id="SSF52540">
    <property type="entry name" value="P-loop containing nucleoside triphosphate hydrolases"/>
    <property type="match status" value="1"/>
</dbReference>
<dbReference type="RefSeq" id="WP_159448145.1">
    <property type="nucleotide sequence ID" value="NZ_FWXW01000012.1"/>
</dbReference>
<dbReference type="Proteomes" id="UP000192790">
    <property type="component" value="Unassembled WGS sequence"/>
</dbReference>
<dbReference type="InterPro" id="IPR027417">
    <property type="entry name" value="P-loop_NTPase"/>
</dbReference>
<dbReference type="Pfam" id="PF10609">
    <property type="entry name" value="ParA"/>
    <property type="match status" value="1"/>
</dbReference>
<organism evidence="3 4">
    <name type="scientific">Papillibacter cinnamivorans DSM 12816</name>
    <dbReference type="NCBI Taxonomy" id="1122930"/>
    <lineage>
        <taxon>Bacteria</taxon>
        <taxon>Bacillati</taxon>
        <taxon>Bacillota</taxon>
        <taxon>Clostridia</taxon>
        <taxon>Eubacteriales</taxon>
        <taxon>Oscillospiraceae</taxon>
        <taxon>Papillibacter</taxon>
    </lineage>
</organism>
<dbReference type="GO" id="GO:0016226">
    <property type="term" value="P:iron-sulfur cluster assembly"/>
    <property type="evidence" value="ECO:0007669"/>
    <property type="project" value="InterPro"/>
</dbReference>
<sequence length="277" mass="29119">MEDKEKLQEQLNQEMAEVWENSSCSGSCSTCSGGCSDERAPRQAKRAYAVVSGKGGTGKSLITVLLALTLQRRGLTVGILDADVAGATIPRLLGDRGQIGSEGELMIPHSTADGLRVISMDLIADNPADPIIWSGADTSNIAALFWNGVDWGQPDCLLIDMPSGFGDIPIQLFTTLPLDGVIAVAAPGETAALSVGKMLSLCNMLLLPVVGFVENMAFPSGGDAAELYSLPEDIVKITLPYDPSLSRLGDKGALREAPPDLLAPLADRIAEEIRGAE</sequence>
<dbReference type="GO" id="GO:0005524">
    <property type="term" value="F:ATP binding"/>
    <property type="evidence" value="ECO:0007669"/>
    <property type="project" value="UniProtKB-KW"/>
</dbReference>
<dbReference type="OrthoDB" id="9809679at2"/>
<evidence type="ECO:0000313" key="4">
    <source>
        <dbReference type="Proteomes" id="UP000192790"/>
    </source>
</evidence>
<accession>A0A1W2CR48</accession>
<reference evidence="3 4" key="1">
    <citation type="submission" date="2017-04" db="EMBL/GenBank/DDBJ databases">
        <authorList>
            <person name="Afonso C.L."/>
            <person name="Miller P.J."/>
            <person name="Scott M.A."/>
            <person name="Spackman E."/>
            <person name="Goraichik I."/>
            <person name="Dimitrov K.M."/>
            <person name="Suarez D.L."/>
            <person name="Swayne D.E."/>
        </authorList>
    </citation>
    <scope>NUCLEOTIDE SEQUENCE [LARGE SCALE GENOMIC DNA]</scope>
    <source>
        <strain evidence="3 4">DSM 12816</strain>
    </source>
</reference>
<evidence type="ECO:0000256" key="2">
    <source>
        <dbReference type="ARBA" id="ARBA00022840"/>
    </source>
</evidence>
<evidence type="ECO:0000256" key="1">
    <source>
        <dbReference type="ARBA" id="ARBA00022741"/>
    </source>
</evidence>
<proteinExistence type="predicted"/>
<evidence type="ECO:0000313" key="3">
    <source>
        <dbReference type="EMBL" id="SMC87689.1"/>
    </source>
</evidence>
<keyword evidence="2" id="KW-0067">ATP-binding</keyword>
<dbReference type="InterPro" id="IPR033756">
    <property type="entry name" value="YlxH/NBP35"/>
</dbReference>
<keyword evidence="4" id="KW-1185">Reference proteome</keyword>
<dbReference type="GO" id="GO:0051539">
    <property type="term" value="F:4 iron, 4 sulfur cluster binding"/>
    <property type="evidence" value="ECO:0007669"/>
    <property type="project" value="TreeGrafter"/>
</dbReference>
<protein>
    <submittedName>
        <fullName evidence="3">NUBPL iron-transfer P-loop NTPase</fullName>
    </submittedName>
</protein>
<dbReference type="InterPro" id="IPR044304">
    <property type="entry name" value="NUBPL-like"/>
</dbReference>
<dbReference type="STRING" id="1122930.SAMN02745168_0202"/>
<gene>
    <name evidence="3" type="ORF">SAMN02745168_0202</name>
</gene>
<dbReference type="Gene3D" id="3.40.50.300">
    <property type="entry name" value="P-loop containing nucleotide triphosphate hydrolases"/>
    <property type="match status" value="1"/>
</dbReference>
<dbReference type="PANTHER" id="PTHR42961:SF2">
    <property type="entry name" value="IRON-SULFUR PROTEIN NUBPL"/>
    <property type="match status" value="1"/>
</dbReference>